<accession>A0A8K0K2C9</accession>
<sequence>MESKPRVVAGEAPESDSEEEIKSKVQDTKGNTLTNPQGIVVAGEAPESDEENEDAGSVSSCASVASASSSASQNVKQASGRRSKGNEGPKYNSLLHKKLRERNISLHRNILELTSNTIHNATKELNGINQGLLRSQVTLQEAATSLHLLLSMATKLKDSLTVTVSLAAPFLPAAQHSP</sequence>
<evidence type="ECO:0000256" key="2">
    <source>
        <dbReference type="ARBA" id="ARBA00019581"/>
    </source>
</evidence>
<dbReference type="GO" id="GO:0031083">
    <property type="term" value="C:BLOC-1 complex"/>
    <property type="evidence" value="ECO:0007669"/>
    <property type="project" value="TreeGrafter"/>
</dbReference>
<organism evidence="4 5">
    <name type="scientific">Ladona fulva</name>
    <name type="common">Scarce chaser dragonfly</name>
    <name type="synonym">Libellula fulva</name>
    <dbReference type="NCBI Taxonomy" id="123851"/>
    <lineage>
        <taxon>Eukaryota</taxon>
        <taxon>Metazoa</taxon>
        <taxon>Ecdysozoa</taxon>
        <taxon>Arthropoda</taxon>
        <taxon>Hexapoda</taxon>
        <taxon>Insecta</taxon>
        <taxon>Pterygota</taxon>
        <taxon>Palaeoptera</taxon>
        <taxon>Odonata</taxon>
        <taxon>Epiprocta</taxon>
        <taxon>Anisoptera</taxon>
        <taxon>Libelluloidea</taxon>
        <taxon>Libellulidae</taxon>
        <taxon>Ladona</taxon>
    </lineage>
</organism>
<reference evidence="4" key="2">
    <citation type="submission" date="2017-10" db="EMBL/GenBank/DDBJ databases">
        <title>Ladona fulva Genome sequencing and assembly.</title>
        <authorList>
            <person name="Murali S."/>
            <person name="Richards S."/>
            <person name="Bandaranaike D."/>
            <person name="Bellair M."/>
            <person name="Blankenburg K."/>
            <person name="Chao H."/>
            <person name="Dinh H."/>
            <person name="Doddapaneni H."/>
            <person name="Dugan-Rocha S."/>
            <person name="Elkadiri S."/>
            <person name="Gnanaolivu R."/>
            <person name="Hernandez B."/>
            <person name="Skinner E."/>
            <person name="Javaid M."/>
            <person name="Lee S."/>
            <person name="Li M."/>
            <person name="Ming W."/>
            <person name="Munidasa M."/>
            <person name="Muniz J."/>
            <person name="Nguyen L."/>
            <person name="Hughes D."/>
            <person name="Osuji N."/>
            <person name="Pu L.-L."/>
            <person name="Puazo M."/>
            <person name="Qu C."/>
            <person name="Quiroz J."/>
            <person name="Raj R."/>
            <person name="Weissenberger G."/>
            <person name="Xin Y."/>
            <person name="Zou X."/>
            <person name="Han Y."/>
            <person name="Worley K."/>
            <person name="Muzny D."/>
            <person name="Gibbs R."/>
        </authorList>
    </citation>
    <scope>NUCLEOTIDE SEQUENCE</scope>
    <source>
        <strain evidence="4">Sampled in the wild</strain>
    </source>
</reference>
<evidence type="ECO:0000256" key="3">
    <source>
        <dbReference type="SAM" id="MobiDB-lite"/>
    </source>
</evidence>
<dbReference type="EMBL" id="KZ308309">
    <property type="protein sequence ID" value="KAG8227034.1"/>
    <property type="molecule type" value="Genomic_DNA"/>
</dbReference>
<evidence type="ECO:0000313" key="5">
    <source>
        <dbReference type="Proteomes" id="UP000792457"/>
    </source>
</evidence>
<name>A0A8K0K2C9_LADFU</name>
<protein>
    <recommendedName>
        <fullName evidence="2">Biogenesis of lysosome-related organelles complex 1 subunit 3</fullName>
    </recommendedName>
</protein>
<gene>
    <name evidence="4" type="ORF">J437_LFUL013821</name>
</gene>
<dbReference type="AlphaFoldDB" id="A0A8K0K2C9"/>
<comment type="similarity">
    <text evidence="1">Belongs to the BLOC1S3 family.</text>
</comment>
<evidence type="ECO:0000256" key="1">
    <source>
        <dbReference type="ARBA" id="ARBA00008942"/>
    </source>
</evidence>
<dbReference type="Pfam" id="PF15753">
    <property type="entry name" value="BLOC1S3"/>
    <property type="match status" value="1"/>
</dbReference>
<dbReference type="OrthoDB" id="5984572at2759"/>
<proteinExistence type="inferred from homology"/>
<dbReference type="InterPro" id="IPR017245">
    <property type="entry name" value="BLOC-1_complex_su-3"/>
</dbReference>
<reference evidence="4" key="1">
    <citation type="submission" date="2013-04" db="EMBL/GenBank/DDBJ databases">
        <authorList>
            <person name="Qu J."/>
            <person name="Murali S.C."/>
            <person name="Bandaranaike D."/>
            <person name="Bellair M."/>
            <person name="Blankenburg K."/>
            <person name="Chao H."/>
            <person name="Dinh H."/>
            <person name="Doddapaneni H."/>
            <person name="Downs B."/>
            <person name="Dugan-Rocha S."/>
            <person name="Elkadiri S."/>
            <person name="Gnanaolivu R.D."/>
            <person name="Hernandez B."/>
            <person name="Javaid M."/>
            <person name="Jayaseelan J.C."/>
            <person name="Lee S."/>
            <person name="Li M."/>
            <person name="Ming W."/>
            <person name="Munidasa M."/>
            <person name="Muniz J."/>
            <person name="Nguyen L."/>
            <person name="Ongeri F."/>
            <person name="Osuji N."/>
            <person name="Pu L.-L."/>
            <person name="Puazo M."/>
            <person name="Qu C."/>
            <person name="Quiroz J."/>
            <person name="Raj R."/>
            <person name="Weissenberger G."/>
            <person name="Xin Y."/>
            <person name="Zou X."/>
            <person name="Han Y."/>
            <person name="Richards S."/>
            <person name="Worley K."/>
            <person name="Muzny D."/>
            <person name="Gibbs R."/>
        </authorList>
    </citation>
    <scope>NUCLEOTIDE SEQUENCE</scope>
    <source>
        <strain evidence="4">Sampled in the wild</strain>
    </source>
</reference>
<dbReference type="PANTHER" id="PTHR31974:SF2">
    <property type="entry name" value="BIOGENESIS OF LYSOSOME-RELATED ORGANELLES COMPLEX 1 SUBUNIT 3"/>
    <property type="match status" value="1"/>
</dbReference>
<evidence type="ECO:0000313" key="4">
    <source>
        <dbReference type="EMBL" id="KAG8227034.1"/>
    </source>
</evidence>
<dbReference type="PANTHER" id="PTHR31974">
    <property type="entry name" value="BIOGENESIS OF LYSOSOME-RELATED ORGANELLES COMPLEX 1 SUBUNIT 3"/>
    <property type="match status" value="1"/>
</dbReference>
<feature type="compositionally biased region" description="Polar residues" evidence="3">
    <location>
        <begin position="28"/>
        <end position="37"/>
    </location>
</feature>
<keyword evidence="5" id="KW-1185">Reference proteome</keyword>
<feature type="compositionally biased region" description="Low complexity" evidence="3">
    <location>
        <begin position="57"/>
        <end position="72"/>
    </location>
</feature>
<comment type="caution">
    <text evidence="4">The sequence shown here is derived from an EMBL/GenBank/DDBJ whole genome shotgun (WGS) entry which is preliminary data.</text>
</comment>
<dbReference type="Proteomes" id="UP000792457">
    <property type="component" value="Unassembled WGS sequence"/>
</dbReference>
<feature type="region of interest" description="Disordered" evidence="3">
    <location>
        <begin position="1"/>
        <end position="93"/>
    </location>
</feature>